<dbReference type="KEGG" id="npv:OHM77_07185"/>
<sequence>MPKLKLLITHTHAGVAYPAGHVLDVDEHTARWLIDHRVGEPATQRPEPAPDALDASVKIAKPPKE</sequence>
<dbReference type="Proteomes" id="UP001234916">
    <property type="component" value="Chromosome"/>
</dbReference>
<dbReference type="EMBL" id="CP107246">
    <property type="protein sequence ID" value="WIM04495.1"/>
    <property type="molecule type" value="Genomic_DNA"/>
</dbReference>
<dbReference type="AlphaFoldDB" id="A0AA49FIR2"/>
<gene>
    <name evidence="3" type="ORF">OHM77_07185</name>
</gene>
<evidence type="ECO:0000256" key="1">
    <source>
        <dbReference type="SAM" id="MobiDB-lite"/>
    </source>
</evidence>
<organism evidence="3">
    <name type="scientific">Candidatus Nitricoxidivorans perseverans</name>
    <dbReference type="NCBI Taxonomy" id="2975601"/>
    <lineage>
        <taxon>Bacteria</taxon>
        <taxon>Pseudomonadati</taxon>
        <taxon>Pseudomonadota</taxon>
        <taxon>Betaproteobacteria</taxon>
        <taxon>Nitrosomonadales</taxon>
        <taxon>Sterolibacteriaceae</taxon>
        <taxon>Candidatus Nitricoxidivorans</taxon>
    </lineage>
</organism>
<feature type="region of interest" description="Disordered" evidence="1">
    <location>
        <begin position="38"/>
        <end position="65"/>
    </location>
</feature>
<name>A0AA49FIR2_9PROT</name>
<proteinExistence type="predicted"/>
<feature type="domain" description="DUF7210" evidence="2">
    <location>
        <begin position="3"/>
        <end position="38"/>
    </location>
</feature>
<reference evidence="3" key="1">
    <citation type="journal article" date="2023" name="Nat. Microbiol.">
        <title>Enrichment and characterization of a nitric oxide-reducing microbial community in a continuous bioreactor.</title>
        <authorList>
            <person name="Garrido-Amador P."/>
            <person name="Stortenbeker N."/>
            <person name="Wessels H.J.C.T."/>
            <person name="Speth D.R."/>
            <person name="Garcia-Heredia I."/>
            <person name="Kartal B."/>
        </authorList>
    </citation>
    <scope>NUCLEOTIDE SEQUENCE</scope>
    <source>
        <strain evidence="3">MAG1</strain>
    </source>
</reference>
<accession>A0AA49FIR2</accession>
<evidence type="ECO:0000259" key="2">
    <source>
        <dbReference type="Pfam" id="PF23843"/>
    </source>
</evidence>
<dbReference type="Pfam" id="PF23843">
    <property type="entry name" value="DUF7210"/>
    <property type="match status" value="1"/>
</dbReference>
<dbReference type="InterPro" id="IPR055634">
    <property type="entry name" value="DUF7210"/>
</dbReference>
<protein>
    <recommendedName>
        <fullName evidence="2">DUF7210 domain-containing protein</fullName>
    </recommendedName>
</protein>
<evidence type="ECO:0000313" key="3">
    <source>
        <dbReference type="EMBL" id="WIM04495.1"/>
    </source>
</evidence>